<name>A0A2U3AEL6_9BACL</name>
<dbReference type="EMBL" id="SNZG01000007">
    <property type="protein sequence ID" value="TDR40910.1"/>
    <property type="molecule type" value="Genomic_DNA"/>
</dbReference>
<evidence type="ECO:0008006" key="6">
    <source>
        <dbReference type="Google" id="ProtNLM"/>
    </source>
</evidence>
<keyword evidence="1" id="KW-0812">Transmembrane</keyword>
<dbReference type="OrthoDB" id="9990244at2"/>
<sequence length="64" mass="7186">MKGYIMNTIVGSSFDSVASLTEKKETSTFLNLSQNDIWLFVVAIIGLIILAMTILFVMKNKKTR</sequence>
<dbReference type="RefSeq" id="WP_109349129.1">
    <property type="nucleotide sequence ID" value="NZ_BJUE01000042.1"/>
</dbReference>
<keyword evidence="1" id="KW-0472">Membrane</keyword>
<organism evidence="2 4">
    <name type="scientific">Kurthia zopfii</name>
    <dbReference type="NCBI Taxonomy" id="1650"/>
    <lineage>
        <taxon>Bacteria</taxon>
        <taxon>Bacillati</taxon>
        <taxon>Bacillota</taxon>
        <taxon>Bacilli</taxon>
        <taxon>Bacillales</taxon>
        <taxon>Caryophanaceae</taxon>
        <taxon>Kurthia</taxon>
    </lineage>
</organism>
<protein>
    <recommendedName>
        <fullName evidence="6">LPXTG cell wall anchor domain-containing protein</fullName>
    </recommendedName>
</protein>
<evidence type="ECO:0000313" key="2">
    <source>
        <dbReference type="EMBL" id="STX09742.1"/>
    </source>
</evidence>
<proteinExistence type="predicted"/>
<dbReference type="Proteomes" id="UP000294641">
    <property type="component" value="Unassembled WGS sequence"/>
</dbReference>
<gene>
    <name evidence="3" type="ORF">DFR61_10725</name>
    <name evidence="2" type="ORF">NCTC10597_01438</name>
</gene>
<evidence type="ECO:0000313" key="5">
    <source>
        <dbReference type="Proteomes" id="UP000294641"/>
    </source>
</evidence>
<keyword evidence="1" id="KW-1133">Transmembrane helix</keyword>
<keyword evidence="5" id="KW-1185">Reference proteome</keyword>
<accession>A0A2U3AEL6</accession>
<comment type="caution">
    <text evidence="2">The sequence shown here is derived from an EMBL/GenBank/DDBJ whole genome shotgun (WGS) entry which is preliminary data.</text>
</comment>
<evidence type="ECO:0000256" key="1">
    <source>
        <dbReference type="SAM" id="Phobius"/>
    </source>
</evidence>
<evidence type="ECO:0000313" key="3">
    <source>
        <dbReference type="EMBL" id="TDR40910.1"/>
    </source>
</evidence>
<dbReference type="EMBL" id="UGNP01000001">
    <property type="protein sequence ID" value="STX09742.1"/>
    <property type="molecule type" value="Genomic_DNA"/>
</dbReference>
<dbReference type="Proteomes" id="UP000254330">
    <property type="component" value="Unassembled WGS sequence"/>
</dbReference>
<dbReference type="AlphaFoldDB" id="A0A2U3AEL6"/>
<evidence type="ECO:0000313" key="4">
    <source>
        <dbReference type="Proteomes" id="UP000254330"/>
    </source>
</evidence>
<feature type="transmembrane region" description="Helical" evidence="1">
    <location>
        <begin position="37"/>
        <end position="58"/>
    </location>
</feature>
<reference evidence="3 5" key="2">
    <citation type="submission" date="2019-03" db="EMBL/GenBank/DDBJ databases">
        <title>Genomic Encyclopedia of Type Strains, Phase IV (KMG-IV): sequencing the most valuable type-strain genomes for metagenomic binning, comparative biology and taxonomic classification.</title>
        <authorList>
            <person name="Goeker M."/>
        </authorList>
    </citation>
    <scope>NUCLEOTIDE SEQUENCE [LARGE SCALE GENOMIC DNA]</scope>
    <source>
        <strain evidence="3 5">DSM 20580</strain>
    </source>
</reference>
<reference evidence="2 4" key="1">
    <citation type="submission" date="2018-06" db="EMBL/GenBank/DDBJ databases">
        <authorList>
            <consortium name="Pathogen Informatics"/>
            <person name="Doyle S."/>
        </authorList>
    </citation>
    <scope>NUCLEOTIDE SEQUENCE [LARGE SCALE GENOMIC DNA]</scope>
    <source>
        <strain evidence="2 4">NCTC10597</strain>
    </source>
</reference>